<reference evidence="2 3" key="1">
    <citation type="journal article" date="2019" name="Int. J. Syst. Evol. Microbiol.">
        <title>The Global Catalogue of Microorganisms (GCM) 10K type strain sequencing project: providing services to taxonomists for standard genome sequencing and annotation.</title>
        <authorList>
            <consortium name="The Broad Institute Genomics Platform"/>
            <consortium name="The Broad Institute Genome Sequencing Center for Infectious Disease"/>
            <person name="Wu L."/>
            <person name="Ma J."/>
        </authorList>
    </citation>
    <scope>NUCLEOTIDE SEQUENCE [LARGE SCALE GENOMIC DNA]</scope>
    <source>
        <strain evidence="2 3">JCM 3325</strain>
    </source>
</reference>
<keyword evidence="3" id="KW-1185">Reference proteome</keyword>
<proteinExistence type="predicted"/>
<name>A0ABN3J5E7_9ACTN</name>
<comment type="caution">
    <text evidence="2">The sequence shown here is derived from an EMBL/GenBank/DDBJ whole genome shotgun (WGS) entry which is preliminary data.</text>
</comment>
<feature type="transmembrane region" description="Helical" evidence="1">
    <location>
        <begin position="85"/>
        <end position="105"/>
    </location>
</feature>
<gene>
    <name evidence="2" type="ORF">GCM10010191_35940</name>
</gene>
<keyword evidence="1" id="KW-0472">Membrane</keyword>
<dbReference type="EMBL" id="BAAARW010000012">
    <property type="protein sequence ID" value="GAA2421347.1"/>
    <property type="molecule type" value="Genomic_DNA"/>
</dbReference>
<accession>A0ABN3J5E7</accession>
<evidence type="ECO:0000256" key="1">
    <source>
        <dbReference type="SAM" id="Phobius"/>
    </source>
</evidence>
<sequence>MRLVPLLLLGSLRLRRAPLVGRRRRGGAPRVRLPARPLPLLGRRRGVLLLPLVRLRRLMLLGGRLRGLRLTVLRLRRPPTPFSPLALALALLALLALLGSAPGVGRRRAGLLLRLAVLGLRLTVLRLWLTVLRLRRTILRLRRPVLVPWRTLLPALLRLRRTGRHRRPRGAGLLPLPLPLLALLGLLRIWRVSERGLSILLMLTLLVRSRLLRLLLALTVRVVGRLPVGLLRGRRGWNPLRLAAPGTCQIGPAAQAEQIALLEGLVTNRAFQGRHDTSPARTPARSSVDVRCSMSPLRGIPM</sequence>
<organism evidence="2 3">
    <name type="scientific">Actinomadura vinacea</name>
    <dbReference type="NCBI Taxonomy" id="115336"/>
    <lineage>
        <taxon>Bacteria</taxon>
        <taxon>Bacillati</taxon>
        <taxon>Actinomycetota</taxon>
        <taxon>Actinomycetes</taxon>
        <taxon>Streptosporangiales</taxon>
        <taxon>Thermomonosporaceae</taxon>
        <taxon>Actinomadura</taxon>
    </lineage>
</organism>
<protein>
    <submittedName>
        <fullName evidence="2">Uncharacterized protein</fullName>
    </submittedName>
</protein>
<evidence type="ECO:0000313" key="3">
    <source>
        <dbReference type="Proteomes" id="UP001501231"/>
    </source>
</evidence>
<keyword evidence="1" id="KW-0812">Transmembrane</keyword>
<dbReference type="Proteomes" id="UP001501231">
    <property type="component" value="Unassembled WGS sequence"/>
</dbReference>
<keyword evidence="1" id="KW-1133">Transmembrane helix</keyword>
<feature type="transmembrane region" description="Helical" evidence="1">
    <location>
        <begin position="170"/>
        <end position="190"/>
    </location>
</feature>
<evidence type="ECO:0000313" key="2">
    <source>
        <dbReference type="EMBL" id="GAA2421347.1"/>
    </source>
</evidence>
<dbReference type="RefSeq" id="WP_344590124.1">
    <property type="nucleotide sequence ID" value="NZ_BAAARW010000012.1"/>
</dbReference>